<name>A0ACD1GZH7_9EURO</name>
<sequence length="674" mass="75012">MPPGSDRKTSGSKRSCIRCNQRKVGCDKKSPCGRCAKAGLECIHPGEKRAPRKLRRPPVAEILAHLKELEAEVERLRSGARPDDQLDQASQPATEAGSRSDVEGLATTSRGRLVVQGGRTRYVGDEASVILGDKIRELQEVCDESSEEDIDPRLRPSKIGPAPVPSIGILGSDHAAPGHSPSASMTPLPVSQLQALWEIYRVNVAPMIALLHLRSMESIILQAAQDNDNLDPEQGALISAVCFAAVVSMTPRQCISLFDEPHDTCIENYKLATEHAIARANLISTQDIHVLQAATLFLLCLRRCGDSRLVWAESAIVVRVAQRQGLHRDGQRLGLSPFEIEMRRRLWWHICILDMLCSEDQGTDTQIRPEMFDTQIPSNIDIEVMAPELATMPLPSLGFSDITLCIVHCEMMTYLYWPSKSFDEGVDAMSSEQRKTRLHDLEAYLETKYLQRLDLDSPIQWITAVIARLTLSKAWLVTRLTAAPAEPTTTTTTTTNDEIFRMAVETVKFANLLHRDVRISQWAWLSKSYKHRHVVAYLLSELCNRPISPDTDHAWEAVTQIYDQWQHDDVKTNDMLQKPLARLMERAADLRRKKTRQSTRYLPINAERSPRQAKSGQWIPSSGASEGQGQDTGLSTNGMGLTPSPESVLDVAQSLGEFFGGSTSAMDWLTGSLL</sequence>
<evidence type="ECO:0000313" key="2">
    <source>
        <dbReference type="Proteomes" id="UP000249661"/>
    </source>
</evidence>
<dbReference type="EMBL" id="KZ824980">
    <property type="protein sequence ID" value="RAH66750.1"/>
    <property type="molecule type" value="Genomic_DNA"/>
</dbReference>
<organism evidence="1 2">
    <name type="scientific">Aspergillus aculeatinus CBS 121060</name>
    <dbReference type="NCBI Taxonomy" id="1448322"/>
    <lineage>
        <taxon>Eukaryota</taxon>
        <taxon>Fungi</taxon>
        <taxon>Dikarya</taxon>
        <taxon>Ascomycota</taxon>
        <taxon>Pezizomycotina</taxon>
        <taxon>Eurotiomycetes</taxon>
        <taxon>Eurotiomycetidae</taxon>
        <taxon>Eurotiales</taxon>
        <taxon>Aspergillaceae</taxon>
        <taxon>Aspergillus</taxon>
        <taxon>Aspergillus subgen. Circumdati</taxon>
    </lineage>
</organism>
<accession>A0ACD1GZH7</accession>
<dbReference type="Proteomes" id="UP000249661">
    <property type="component" value="Unassembled WGS sequence"/>
</dbReference>
<gene>
    <name evidence="1" type="ORF">BO66DRAFT_170469</name>
</gene>
<protein>
    <submittedName>
        <fullName evidence="1">Uncharacterized protein</fullName>
    </submittedName>
</protein>
<keyword evidence="2" id="KW-1185">Reference proteome</keyword>
<reference evidence="1" key="1">
    <citation type="submission" date="2018-02" db="EMBL/GenBank/DDBJ databases">
        <title>The genomes of Aspergillus section Nigri reveals drivers in fungal speciation.</title>
        <authorList>
            <consortium name="DOE Joint Genome Institute"/>
            <person name="Vesth T.C."/>
            <person name="Nybo J."/>
            <person name="Theobald S."/>
            <person name="Brandl J."/>
            <person name="Frisvad J.C."/>
            <person name="Nielsen K.F."/>
            <person name="Lyhne E.K."/>
            <person name="Kogle M.E."/>
            <person name="Kuo A."/>
            <person name="Riley R."/>
            <person name="Clum A."/>
            <person name="Nolan M."/>
            <person name="Lipzen A."/>
            <person name="Salamov A."/>
            <person name="Henrissat B."/>
            <person name="Wiebenga A."/>
            <person name="De vries R.P."/>
            <person name="Grigoriev I.V."/>
            <person name="Mortensen U.H."/>
            <person name="Andersen M.R."/>
            <person name="Baker S.E."/>
        </authorList>
    </citation>
    <scope>NUCLEOTIDE SEQUENCE</scope>
    <source>
        <strain evidence="1">CBS 121060</strain>
    </source>
</reference>
<evidence type="ECO:0000313" key="1">
    <source>
        <dbReference type="EMBL" id="RAH66750.1"/>
    </source>
</evidence>
<proteinExistence type="predicted"/>